<dbReference type="InterPro" id="IPR002018">
    <property type="entry name" value="CarbesteraseB"/>
</dbReference>
<evidence type="ECO:0000259" key="1">
    <source>
        <dbReference type="Pfam" id="PF00135"/>
    </source>
</evidence>
<evidence type="ECO:0000313" key="2">
    <source>
        <dbReference type="EMBL" id="KAK2601418.1"/>
    </source>
</evidence>
<dbReference type="Gene3D" id="3.40.50.1820">
    <property type="entry name" value="alpha/beta hydrolase"/>
    <property type="match status" value="1"/>
</dbReference>
<keyword evidence="3" id="KW-1185">Reference proteome</keyword>
<dbReference type="Pfam" id="PF00135">
    <property type="entry name" value="COesterase"/>
    <property type="match status" value="1"/>
</dbReference>
<dbReference type="PANTHER" id="PTHR43142:SF11">
    <property type="entry name" value="CARBOXYLIC ESTER HYDROLASE"/>
    <property type="match status" value="1"/>
</dbReference>
<sequence length="523" mass="57341">MTQNTTLKHPALGSILGVDSDQTIQYRGIPYATLDHQFADAVLFENQGQRPIDATRYGPQSIQPSETCDMEHTFIQHALPHEELKDSPTECLNLNITVPKGQKKGLPVIVFVHGGGYYLGAGSWPQFDMRRLVALSTRCGKPVIGVTINYRLGAPGFLTSEELINHGIKPDRGLNDQVAAFTWLQHYIQGFGGDPSRVTASGVSAGSISILLHLTKNQPLFSQAVCMGGTPALMPLLPPEVAESTYATVLQKLSIADLPPAERIKKLKETDREGWVSQLGPGLPLSPVADKNESKPPFYQAGVPDDAVSPPGNDWCPRIMMGDCELDSSILAYMLGPGVEHIGTKFCVVLDKSLADNPDAKEAVLKAYDTRQEDDSLGFLRFAHDVVQLAATRLIASRWPGSTYVFHFNEPNPWEGRFQGVACHLLDTAFLFQNYEEFLNEEQASSGRTFGRHLIEFVNGEEPYAPFKAASGKVQVYGPGEPRSRQVDAKDLVAAGRRNPVFSLAEDLGLDRLTQIVHMTLHP</sequence>
<dbReference type="InterPro" id="IPR029058">
    <property type="entry name" value="AB_hydrolase_fold"/>
</dbReference>
<reference evidence="2" key="1">
    <citation type="submission" date="2023-06" db="EMBL/GenBank/DDBJ databases">
        <authorList>
            <person name="Noh H."/>
        </authorList>
    </citation>
    <scope>NUCLEOTIDE SEQUENCE</scope>
    <source>
        <strain evidence="2">DUCC20226</strain>
    </source>
</reference>
<feature type="domain" description="Carboxylesterase type B" evidence="1">
    <location>
        <begin position="13"/>
        <end position="465"/>
    </location>
</feature>
<dbReference type="AlphaFoldDB" id="A0AAD9S898"/>
<comment type="caution">
    <text evidence="2">The sequence shown here is derived from an EMBL/GenBank/DDBJ whole genome shotgun (WGS) entry which is preliminary data.</text>
</comment>
<protein>
    <recommendedName>
        <fullName evidence="1">Carboxylesterase type B domain-containing protein</fullName>
    </recommendedName>
</protein>
<proteinExistence type="predicted"/>
<dbReference type="Proteomes" id="UP001265746">
    <property type="component" value="Unassembled WGS sequence"/>
</dbReference>
<accession>A0AAD9S898</accession>
<name>A0AAD9S898_PHOAM</name>
<organism evidence="2 3">
    <name type="scientific">Phomopsis amygdali</name>
    <name type="common">Fusicoccum amygdali</name>
    <dbReference type="NCBI Taxonomy" id="1214568"/>
    <lineage>
        <taxon>Eukaryota</taxon>
        <taxon>Fungi</taxon>
        <taxon>Dikarya</taxon>
        <taxon>Ascomycota</taxon>
        <taxon>Pezizomycotina</taxon>
        <taxon>Sordariomycetes</taxon>
        <taxon>Sordariomycetidae</taxon>
        <taxon>Diaporthales</taxon>
        <taxon>Diaporthaceae</taxon>
        <taxon>Diaporthe</taxon>
    </lineage>
</organism>
<dbReference type="EMBL" id="JAUJFL010000006">
    <property type="protein sequence ID" value="KAK2601418.1"/>
    <property type="molecule type" value="Genomic_DNA"/>
</dbReference>
<dbReference type="PANTHER" id="PTHR43142">
    <property type="entry name" value="CARBOXYLIC ESTER HYDROLASE"/>
    <property type="match status" value="1"/>
</dbReference>
<gene>
    <name evidence="2" type="ORF">N8I77_010868</name>
</gene>
<dbReference type="SUPFAM" id="SSF53474">
    <property type="entry name" value="alpha/beta-Hydrolases"/>
    <property type="match status" value="1"/>
</dbReference>
<evidence type="ECO:0000313" key="3">
    <source>
        <dbReference type="Proteomes" id="UP001265746"/>
    </source>
</evidence>